<gene>
    <name evidence="2" type="ORF">AAIK43_05390</name>
</gene>
<dbReference type="PIRSF" id="PIRSF000429">
    <property type="entry name" value="Ac-CoA_Ac_transf"/>
    <property type="match status" value="1"/>
</dbReference>
<keyword evidence="3" id="KW-1185">Reference proteome</keyword>
<dbReference type="Pfam" id="PF22691">
    <property type="entry name" value="Thiolase_C_1"/>
    <property type="match status" value="1"/>
</dbReference>
<dbReference type="EMBL" id="CP154792">
    <property type="protein sequence ID" value="XAN17467.1"/>
    <property type="molecule type" value="Genomic_DNA"/>
</dbReference>
<organism evidence="2 3">
    <name type="scientific">Achromobacter denitrificans</name>
    <name type="common">Alcaligenes denitrificans</name>
    <dbReference type="NCBI Taxonomy" id="32002"/>
    <lineage>
        <taxon>Bacteria</taxon>
        <taxon>Pseudomonadati</taxon>
        <taxon>Pseudomonadota</taxon>
        <taxon>Betaproteobacteria</taxon>
        <taxon>Burkholderiales</taxon>
        <taxon>Alcaligenaceae</taxon>
        <taxon>Achromobacter</taxon>
    </lineage>
</organism>
<name>A0ABZ3GA37_ACHDE</name>
<dbReference type="CDD" id="cd00829">
    <property type="entry name" value="SCP-x_thiolase"/>
    <property type="match status" value="1"/>
</dbReference>
<dbReference type="SUPFAM" id="SSF53901">
    <property type="entry name" value="Thiolase-like"/>
    <property type="match status" value="2"/>
</dbReference>
<accession>A0ABZ3GA37</accession>
<protein>
    <submittedName>
        <fullName evidence="2">Thiolase family protein</fullName>
    </submittedName>
</protein>
<dbReference type="PANTHER" id="PTHR42870:SF1">
    <property type="entry name" value="NON-SPECIFIC LIPID-TRANSFER PROTEIN-LIKE 2"/>
    <property type="match status" value="1"/>
</dbReference>
<evidence type="ECO:0000313" key="2">
    <source>
        <dbReference type="EMBL" id="XAN17467.1"/>
    </source>
</evidence>
<dbReference type="InterPro" id="IPR055140">
    <property type="entry name" value="Thiolase_C_2"/>
</dbReference>
<dbReference type="Proteomes" id="UP001446337">
    <property type="component" value="Chromosome"/>
</dbReference>
<feature type="domain" description="Thiolase C-terminal" evidence="1">
    <location>
        <begin position="261"/>
        <end position="370"/>
    </location>
</feature>
<dbReference type="Gene3D" id="3.40.47.10">
    <property type="match status" value="1"/>
</dbReference>
<dbReference type="PANTHER" id="PTHR42870">
    <property type="entry name" value="ACETYL-COA C-ACETYLTRANSFERASE"/>
    <property type="match status" value="1"/>
</dbReference>
<evidence type="ECO:0000313" key="3">
    <source>
        <dbReference type="Proteomes" id="UP001446337"/>
    </source>
</evidence>
<dbReference type="InterPro" id="IPR016039">
    <property type="entry name" value="Thiolase-like"/>
</dbReference>
<evidence type="ECO:0000259" key="1">
    <source>
        <dbReference type="Pfam" id="PF22691"/>
    </source>
</evidence>
<proteinExistence type="predicted"/>
<reference evidence="2 3" key="1">
    <citation type="submission" date="2024-05" db="EMBL/GenBank/DDBJ databases">
        <title>Achromobacter denitrificans. BP1, complete genome.</title>
        <authorList>
            <person name="Zhang B."/>
        </authorList>
    </citation>
    <scope>NUCLEOTIDE SEQUENCE [LARGE SCALE GENOMIC DNA]</scope>
    <source>
        <strain evidence="2 3">BP1</strain>
    </source>
</reference>
<sequence>MAGMFEGVRIVGAGQAPYAKRSERGVQRLMYEAGAAALADAGLPWSAVDGLAVTCFLLPPDNAPTVAEHLGIEARFLFQGLYGGASGIIGMAHAARAIRDGACDVALVLAADAFDVAAHNETLDRFNGSIKEYMSPQGFGGANGMFALHTRLYMERHGATPEDFGRFCVALRENALRNPNALFKTPLTLDDYLHAKPIADPLRLYDCVMPCVGGDAIVLASERVAAGLKGPSLRILAAEEIHNYPANDPYAVPGGWSGLSDRLYRRAGVEPKQMQFAQLYDDYPVMAFVQMEGLGLCEPGRAHEYVRNNDLSWRGALPVNTGGGQLSAGQAGASGGMIGVYEAAAQLLGRAPGRQLDCRLGLVSGYGMVAYGRGLCSSAAILERVH</sequence>
<dbReference type="RefSeq" id="WP_088448247.1">
    <property type="nucleotide sequence ID" value="NZ_BLWG01000192.1"/>
</dbReference>
<dbReference type="InterPro" id="IPR002155">
    <property type="entry name" value="Thiolase"/>
</dbReference>